<feature type="compositionally biased region" description="Low complexity" evidence="1">
    <location>
        <begin position="182"/>
        <end position="231"/>
    </location>
</feature>
<name>A0ABR2D3F2_9ROSI</name>
<feature type="region of interest" description="Disordered" evidence="1">
    <location>
        <begin position="667"/>
        <end position="697"/>
    </location>
</feature>
<feature type="transmembrane region" description="Helical" evidence="2">
    <location>
        <begin position="1263"/>
        <end position="1281"/>
    </location>
</feature>
<feature type="compositionally biased region" description="Low complexity" evidence="1">
    <location>
        <begin position="673"/>
        <end position="691"/>
    </location>
</feature>
<dbReference type="Proteomes" id="UP001472677">
    <property type="component" value="Unassembled WGS sequence"/>
</dbReference>
<evidence type="ECO:0000313" key="4">
    <source>
        <dbReference type="Proteomes" id="UP001472677"/>
    </source>
</evidence>
<evidence type="ECO:0000313" key="3">
    <source>
        <dbReference type="EMBL" id="KAK8529311.1"/>
    </source>
</evidence>
<evidence type="ECO:0000256" key="2">
    <source>
        <dbReference type="SAM" id="Phobius"/>
    </source>
</evidence>
<feature type="region of interest" description="Disordered" evidence="1">
    <location>
        <begin position="1"/>
        <end position="20"/>
    </location>
</feature>
<keyword evidence="4" id="KW-1185">Reference proteome</keyword>
<keyword evidence="2" id="KW-1133">Transmembrane helix</keyword>
<feature type="transmembrane region" description="Helical" evidence="2">
    <location>
        <begin position="1188"/>
        <end position="1206"/>
    </location>
</feature>
<keyword evidence="2" id="KW-0812">Transmembrane</keyword>
<feature type="compositionally biased region" description="Low complexity" evidence="1">
    <location>
        <begin position="308"/>
        <end position="318"/>
    </location>
</feature>
<evidence type="ECO:0000256" key="1">
    <source>
        <dbReference type="SAM" id="MobiDB-lite"/>
    </source>
</evidence>
<feature type="compositionally biased region" description="Polar residues" evidence="1">
    <location>
        <begin position="133"/>
        <end position="181"/>
    </location>
</feature>
<organism evidence="3 4">
    <name type="scientific">Hibiscus sabdariffa</name>
    <name type="common">roselle</name>
    <dbReference type="NCBI Taxonomy" id="183260"/>
    <lineage>
        <taxon>Eukaryota</taxon>
        <taxon>Viridiplantae</taxon>
        <taxon>Streptophyta</taxon>
        <taxon>Embryophyta</taxon>
        <taxon>Tracheophyta</taxon>
        <taxon>Spermatophyta</taxon>
        <taxon>Magnoliopsida</taxon>
        <taxon>eudicotyledons</taxon>
        <taxon>Gunneridae</taxon>
        <taxon>Pentapetalae</taxon>
        <taxon>rosids</taxon>
        <taxon>malvids</taxon>
        <taxon>Malvales</taxon>
        <taxon>Malvaceae</taxon>
        <taxon>Malvoideae</taxon>
        <taxon>Hibiscus</taxon>
    </lineage>
</organism>
<feature type="region of interest" description="Disordered" evidence="1">
    <location>
        <begin position="889"/>
        <end position="908"/>
    </location>
</feature>
<feature type="compositionally biased region" description="Polar residues" evidence="1">
    <location>
        <begin position="344"/>
        <end position="355"/>
    </location>
</feature>
<gene>
    <name evidence="3" type="ORF">V6N12_060094</name>
</gene>
<feature type="compositionally biased region" description="Polar residues" evidence="1">
    <location>
        <begin position="418"/>
        <end position="434"/>
    </location>
</feature>
<dbReference type="Pfam" id="PF02681">
    <property type="entry name" value="DUF212"/>
    <property type="match status" value="1"/>
</dbReference>
<accession>A0ABR2D3F2</accession>
<feature type="compositionally biased region" description="Polar residues" evidence="1">
    <location>
        <begin position="889"/>
        <end position="899"/>
    </location>
</feature>
<dbReference type="PANTHER" id="PTHR31949">
    <property type="entry name" value="GASTRIC MUCIN-LIKE PROTEIN"/>
    <property type="match status" value="1"/>
</dbReference>
<dbReference type="EMBL" id="JBBPBM010000036">
    <property type="protein sequence ID" value="KAK8529311.1"/>
    <property type="molecule type" value="Genomic_DNA"/>
</dbReference>
<keyword evidence="2" id="KW-0472">Membrane</keyword>
<feature type="compositionally biased region" description="Basic and acidic residues" evidence="1">
    <location>
        <begin position="612"/>
        <end position="621"/>
    </location>
</feature>
<dbReference type="PANTHER" id="PTHR31949:SF3">
    <property type="entry name" value="RUN_FYVE DOMAIN PROTEIN"/>
    <property type="match status" value="1"/>
</dbReference>
<feature type="compositionally biased region" description="Low complexity" evidence="1">
    <location>
        <begin position="287"/>
        <end position="299"/>
    </location>
</feature>
<protein>
    <submittedName>
        <fullName evidence="3">Uncharacterized protein</fullName>
    </submittedName>
</protein>
<feature type="region of interest" description="Disordered" evidence="1">
    <location>
        <begin position="418"/>
        <end position="453"/>
    </location>
</feature>
<dbReference type="InterPro" id="IPR003832">
    <property type="entry name" value="DUF212"/>
</dbReference>
<sequence length="1285" mass="139559">MPPSPALRHSPGRELRGETHKRWRSLEGVLNAQEKDDDLALFNEMQSKERDNFLLQSSDDVEDSFSTKMKYFSDFKLGISVPVRGETSELLDADEEKNDYEWLLTPPDTPLFPSLDDEPPPANIARRGRPRTQPISISRSSTMDKSYRSSRGSASPNRLSPSPRSGSSTLQSRGRPSSAPQSSPIRQSTPTRRPSPSPSKSSTPAPRSSTPTPQRTSTGGRGTSPMRTSRGNSASPKIRAWQSNIPGFSLDAPPNLRTSLGDRPASYVRGSSPASRNGRDARFGRKSMSPTASRSVSSSHSHDRDQLSSYSRGSVASSGDDDVDPLQSMPLSGSTVSVPRRLGTYTNNKGPTFNKKSARVLSPSSAPKRSFDSAVRQMDHRKSPPNMFRPLLSSVPSTTFYVGKVSSAHLSLMSKNSSVTTSSNASCDQGTSAVLDTEGSDQHDDTASESGRGPYANVLEEVFAFDKMDAVNQDARYERRDGSLNILIKGADRDPAINCDPDHSEELSHHGLEMEMSSNSDALFDKGDLSEVDSFENTKICSKCGCRYRVIEQIEEETSLCTDCSRQHDIVAGGISDAENYPGLSMKISEEDKPFPELETSIPPSDSPLQVTDEHYSDEHSGLKVNTSEVVGISVLLKRSGSSKGPVVLGRTFSTIPSEDLSYARDGSNSFRSSVGHGSVSASSSVELSSSRQTDARVQLNARKSELENYRHELNAKPQSFTLSQSSSNNYQALSLASSTNDENFEGSVHSLKFEEAEEIAVVSLAKASENLEAGSSFPAAAIPKIDGIEWNESSRVIDTLTSEPLEDKSAAPFLPNDDIVSHENADIIPSNARIGSSVEALPTTLDPTLEEHGMQDDTPDGVDAVEAAGNSSLTTIAEIEMDDSCQSSCSSELDVSPNSERKKKRSMHLSDAIPLDVDITASIEEHNMSDHTVGVLEESTVLVECRGGSKARSLTLEEATDTILFCSSIIHDLAYEAATIAIERESSVPLEGSRPTVSILGKSTSDRKDLRGRTVGRWTSKSNKVRQRRVETDVKSVPTKIVNDENAYEPSNHNVDIPNKMDSMNPPKLESKCNCSIIFSSISLATGTEIYSTVTRTLPCTEFPCIRGFCVTTQQRKAYSKRYSNARHGVGTLLPQLMLVQLGQQTHFWYKERRWDIKQLVGSGGMPSSHSSTVTALATAIGFQEDIAFFVLAGATLGFLLITVSSTCARCNMVMYDATGVRLHAGRQAEVLNQIVYELPAEHPLAESRPLRELLGHTPPQVFAGGMLGIMTSAAGYFIFQSAA</sequence>
<proteinExistence type="predicted"/>
<reference evidence="3 4" key="1">
    <citation type="journal article" date="2024" name="G3 (Bethesda)">
        <title>Genome assembly of Hibiscus sabdariffa L. provides insights into metabolisms of medicinal natural products.</title>
        <authorList>
            <person name="Kim T."/>
        </authorList>
    </citation>
    <scope>NUCLEOTIDE SEQUENCE [LARGE SCALE GENOMIC DNA]</scope>
    <source>
        <strain evidence="3">TK-2024</strain>
        <tissue evidence="3">Old leaves</tissue>
    </source>
</reference>
<comment type="caution">
    <text evidence="3">The sequence shown here is derived from an EMBL/GenBank/DDBJ whole genome shotgun (WGS) entry which is preliminary data.</text>
</comment>
<feature type="region of interest" description="Disordered" evidence="1">
    <location>
        <begin position="102"/>
        <end position="374"/>
    </location>
</feature>
<feature type="compositionally biased region" description="Basic and acidic residues" evidence="1">
    <location>
        <begin position="11"/>
        <end position="20"/>
    </location>
</feature>
<feature type="region of interest" description="Disordered" evidence="1">
    <location>
        <begin position="595"/>
        <end position="621"/>
    </location>
</feature>